<accession>A0ABN7AGW9</accession>
<organism evidence="1 2">
    <name type="scientific">Nesidiocoris tenuis</name>
    <dbReference type="NCBI Taxonomy" id="355587"/>
    <lineage>
        <taxon>Eukaryota</taxon>
        <taxon>Metazoa</taxon>
        <taxon>Ecdysozoa</taxon>
        <taxon>Arthropoda</taxon>
        <taxon>Hexapoda</taxon>
        <taxon>Insecta</taxon>
        <taxon>Pterygota</taxon>
        <taxon>Neoptera</taxon>
        <taxon>Paraneoptera</taxon>
        <taxon>Hemiptera</taxon>
        <taxon>Heteroptera</taxon>
        <taxon>Panheteroptera</taxon>
        <taxon>Cimicomorpha</taxon>
        <taxon>Miridae</taxon>
        <taxon>Dicyphina</taxon>
        <taxon>Nesidiocoris</taxon>
    </lineage>
</organism>
<reference evidence="1 2" key="1">
    <citation type="submission" date="2023-09" db="EMBL/GenBank/DDBJ databases">
        <title>Nesidiocoris tenuis whole genome shotgun sequence.</title>
        <authorList>
            <person name="Shibata T."/>
            <person name="Shimoda M."/>
            <person name="Kobayashi T."/>
            <person name="Uehara T."/>
        </authorList>
    </citation>
    <scope>NUCLEOTIDE SEQUENCE [LARGE SCALE GENOMIC DNA]</scope>
    <source>
        <strain evidence="1 2">Japan</strain>
    </source>
</reference>
<gene>
    <name evidence="1" type="ORF">NTJ_04319</name>
</gene>
<dbReference type="Proteomes" id="UP001307889">
    <property type="component" value="Chromosome 2"/>
</dbReference>
<sequence>MFADIESADEESQMAERPHTNHVEIRMEWAMSVMQHESISLALLPCTPTVLRPFHSRRPMFPRRPIILRPPIHPTIALFPFPQTGPSSTKPSDHLLLSQPLLQAYPSRELHFLICLSSFS</sequence>
<evidence type="ECO:0000313" key="2">
    <source>
        <dbReference type="Proteomes" id="UP001307889"/>
    </source>
</evidence>
<evidence type="ECO:0000313" key="1">
    <source>
        <dbReference type="EMBL" id="BES91511.1"/>
    </source>
</evidence>
<keyword evidence="2" id="KW-1185">Reference proteome</keyword>
<dbReference type="EMBL" id="AP028910">
    <property type="protein sequence ID" value="BES91511.1"/>
    <property type="molecule type" value="Genomic_DNA"/>
</dbReference>
<name>A0ABN7AGW9_9HEMI</name>
<protein>
    <submittedName>
        <fullName evidence="1">Uncharacterized protein</fullName>
    </submittedName>
</protein>
<proteinExistence type="predicted"/>